<evidence type="ECO:0000256" key="1">
    <source>
        <dbReference type="ARBA" id="ARBA00004245"/>
    </source>
</evidence>
<dbReference type="GO" id="GO:0070840">
    <property type="term" value="F:dynein complex binding"/>
    <property type="evidence" value="ECO:0000318"/>
    <property type="project" value="GO_Central"/>
</dbReference>
<dbReference type="KEGG" id="pno:SNOG_06657"/>
<dbReference type="InterPro" id="IPR027777">
    <property type="entry name" value="DCTN6"/>
</dbReference>
<dbReference type="PANTHER" id="PTHR13072:SF0">
    <property type="entry name" value="DYNACTIN SUBUNIT 6"/>
    <property type="match status" value="1"/>
</dbReference>
<sequence>MLPNLNGVGYQCQTPRYLPVATKTGSGDAELGLGRWWSNWGPVVSLENFASRVTIVVEGLLWLEEESRALAFWHSGQVGLASAVEQTARGCSKRHARNSFHSTTCSPLTHRHPAMSAQPAPARPGPDRRSTAAPKRTSMLPKPSSIALDPSVLIAQHAQITGTHPITLGPNTTLHPHSRISSALAPVVLGEGVVVYERAKVGMGVGPDLDAESRRSSMASARSSATVRSDGTVLGRNVVVESNAIVEAAEVGEGSVIEVGAVLGRGCVLGKYCTISPSSFVPPNTRLPDFTVVHSGSEQRSDKTLQLRPEILEAKMAVHAKQLDMFRKLIPNNVSRWAA</sequence>
<dbReference type="PANTHER" id="PTHR13072">
    <property type="entry name" value="DYNACTIN 6"/>
    <property type="match status" value="1"/>
</dbReference>
<accession>Q0UNK7</accession>
<dbReference type="InterPro" id="IPR011004">
    <property type="entry name" value="Trimer_LpxA-like_sf"/>
</dbReference>
<organism evidence="8 9">
    <name type="scientific">Phaeosphaeria nodorum (strain SN15 / ATCC MYA-4574 / FGSC 10173)</name>
    <name type="common">Glume blotch fungus</name>
    <name type="synonym">Parastagonospora nodorum</name>
    <dbReference type="NCBI Taxonomy" id="321614"/>
    <lineage>
        <taxon>Eukaryota</taxon>
        <taxon>Fungi</taxon>
        <taxon>Dikarya</taxon>
        <taxon>Ascomycota</taxon>
        <taxon>Pezizomycotina</taxon>
        <taxon>Dothideomycetes</taxon>
        <taxon>Pleosporomycetidae</taxon>
        <taxon>Pleosporales</taxon>
        <taxon>Pleosporineae</taxon>
        <taxon>Phaeosphaeriaceae</taxon>
        <taxon>Parastagonospora</taxon>
    </lineage>
</organism>
<evidence type="ECO:0000256" key="2">
    <source>
        <dbReference type="ARBA" id="ARBA00007719"/>
    </source>
</evidence>
<comment type="similarity">
    <text evidence="2">Belongs to the dynactin subunits 5/6 family. Dynactin subunit 6 subfamily.</text>
</comment>
<evidence type="ECO:0000256" key="5">
    <source>
        <dbReference type="ARBA" id="ARBA00023212"/>
    </source>
</evidence>
<dbReference type="STRING" id="321614.Q0UNK7"/>
<dbReference type="RefSeq" id="XP_001797021.1">
    <property type="nucleotide sequence ID" value="XM_001796969.1"/>
</dbReference>
<evidence type="ECO:0000256" key="7">
    <source>
        <dbReference type="SAM" id="MobiDB-lite"/>
    </source>
</evidence>
<evidence type="ECO:0000256" key="4">
    <source>
        <dbReference type="ARBA" id="ARBA00022490"/>
    </source>
</evidence>
<reference evidence="9" key="1">
    <citation type="journal article" date="2007" name="Plant Cell">
        <title>Dothideomycete-plant interactions illuminated by genome sequencing and EST analysis of the wheat pathogen Stagonospora nodorum.</title>
        <authorList>
            <person name="Hane J.K."/>
            <person name="Lowe R.G."/>
            <person name="Solomon P.S."/>
            <person name="Tan K.C."/>
            <person name="Schoch C.L."/>
            <person name="Spatafora J.W."/>
            <person name="Crous P.W."/>
            <person name="Kodira C."/>
            <person name="Birren B.W."/>
            <person name="Galagan J.E."/>
            <person name="Torriani S.F."/>
            <person name="McDonald B.A."/>
            <person name="Oliver R.P."/>
        </authorList>
    </citation>
    <scope>NUCLEOTIDE SEQUENCE [LARGE SCALE GENOMIC DNA]</scope>
    <source>
        <strain evidence="9">SN15 / ATCC MYA-4574 / FGSC 10173</strain>
    </source>
</reference>
<comment type="function">
    <text evidence="6">Part of the dynactin complex that activates the molecular motor dynein for ultra-processive transport along microtubules.</text>
</comment>
<evidence type="ECO:0000256" key="3">
    <source>
        <dbReference type="ARBA" id="ARBA00016573"/>
    </source>
</evidence>
<name>Q0UNK7_PHANO</name>
<dbReference type="GO" id="GO:0007052">
    <property type="term" value="P:mitotic spindle organization"/>
    <property type="evidence" value="ECO:0000318"/>
    <property type="project" value="GO_Central"/>
</dbReference>
<keyword evidence="4" id="KW-0963">Cytoplasm</keyword>
<dbReference type="GeneID" id="5973900"/>
<dbReference type="HOGENOM" id="CLU_819173_0_0_1"/>
<dbReference type="SUPFAM" id="SSF51161">
    <property type="entry name" value="Trimeric LpxA-like enzymes"/>
    <property type="match status" value="1"/>
</dbReference>
<evidence type="ECO:0000313" key="9">
    <source>
        <dbReference type="Proteomes" id="UP000001055"/>
    </source>
</evidence>
<keyword evidence="5" id="KW-0206">Cytoskeleton</keyword>
<dbReference type="Gene3D" id="2.160.10.10">
    <property type="entry name" value="Hexapeptide repeat proteins"/>
    <property type="match status" value="1"/>
</dbReference>
<protein>
    <recommendedName>
        <fullName evidence="3">Dynactin subunit 6</fullName>
    </recommendedName>
</protein>
<proteinExistence type="inferred from homology"/>
<dbReference type="eggNOG" id="KOG4042">
    <property type="taxonomic scope" value="Eukaryota"/>
</dbReference>
<dbReference type="GO" id="GO:0005869">
    <property type="term" value="C:dynactin complex"/>
    <property type="evidence" value="ECO:0000318"/>
    <property type="project" value="GO_Central"/>
</dbReference>
<evidence type="ECO:0000256" key="6">
    <source>
        <dbReference type="ARBA" id="ARBA00034687"/>
    </source>
</evidence>
<gene>
    <name evidence="8" type="ORF">SNOG_06657</name>
</gene>
<dbReference type="Proteomes" id="UP000001055">
    <property type="component" value="Unassembled WGS sequence"/>
</dbReference>
<feature type="region of interest" description="Disordered" evidence="7">
    <location>
        <begin position="94"/>
        <end position="144"/>
    </location>
</feature>
<dbReference type="EMBL" id="CH445333">
    <property type="protein sequence ID" value="EAT86488.2"/>
    <property type="molecule type" value="Genomic_DNA"/>
</dbReference>
<dbReference type="VEuPathDB" id="FungiDB:JI435_066570"/>
<comment type="subcellular location">
    <subcellularLocation>
        <location evidence="1">Cytoplasm</location>
        <location evidence="1">Cytoskeleton</location>
    </subcellularLocation>
</comment>
<evidence type="ECO:0000313" key="8">
    <source>
        <dbReference type="EMBL" id="EAT86488.2"/>
    </source>
</evidence>
<dbReference type="AlphaFoldDB" id="Q0UNK7"/>
<dbReference type="InParanoid" id="Q0UNK7"/>